<proteinExistence type="predicted"/>
<feature type="domain" description="ELYS-like" evidence="4">
    <location>
        <begin position="45"/>
        <end position="250"/>
    </location>
</feature>
<dbReference type="EMBL" id="JACAZE010000003">
    <property type="protein sequence ID" value="KAF7319040.1"/>
    <property type="molecule type" value="Genomic_DNA"/>
</dbReference>
<dbReference type="InterPro" id="IPR025151">
    <property type="entry name" value="ELYS_dom"/>
</dbReference>
<organism evidence="5 6">
    <name type="scientific">Mycena chlorophos</name>
    <name type="common">Agaric fungus</name>
    <name type="synonym">Agaricus chlorophos</name>
    <dbReference type="NCBI Taxonomy" id="658473"/>
    <lineage>
        <taxon>Eukaryota</taxon>
        <taxon>Fungi</taxon>
        <taxon>Dikarya</taxon>
        <taxon>Basidiomycota</taxon>
        <taxon>Agaricomycotina</taxon>
        <taxon>Agaricomycetes</taxon>
        <taxon>Agaricomycetidae</taxon>
        <taxon>Agaricales</taxon>
        <taxon>Marasmiineae</taxon>
        <taxon>Mycenaceae</taxon>
        <taxon>Mycena</taxon>
    </lineage>
</organism>
<protein>
    <submittedName>
        <fullName evidence="5">ELYS domain-containing protein</fullName>
    </submittedName>
</protein>
<feature type="region of interest" description="Disordered" evidence="3">
    <location>
        <begin position="523"/>
        <end position="729"/>
    </location>
</feature>
<sequence length="729" mass="79325">MSTEPPRDSVGAILAYFDLTTDGFPWTEAQCQQIHQRRAVLSDVLLFDILLRSGNIDDALYPPVDVEGFHRLLEKITLSSYDQLKQDCLVYFLLKWYRDGRDERFKTERCIPPHFASLSDAYWNLDVGFNVPQAVSILADARLNTDYASKILQAISLAENSMPLVLKYVRTAKPLLIEPDDIDLYTVALAESGLSEAWRFQRTFSEQNPTRPRILKKVLDWSLSPPRRNALQQLLGISFSPYEQEIVERHATPPSTTLSPTGIATLQNLLCVRLIQTGRFVEAIKLDKRFAGASSTNLPLQADRTKMVQEIYAALPLAERTMLDVEMESSPAKPAFTTVPSTRDVNMDMDTSMSWQDISVRDSMLQAAPATPHRQPLLASMNAKVTPAPPFFGFSTVHKPAAVSAFPSLSSSASMQVAPSTSFNSAQNVFSASTSSRPVVPQVSMTTTNSPQNVFSSLAQSTKKPLGSPTQIRPNSPPKGLFESANRRQNAFYRPPAAAPASASVFPVTASAPISDHVDVEMTDESVTKAAEPELQSAENDEEEAEESLAYSVFSTTKPLARVAKQPPPTTANKRSRQSKAAKATKQRPPGAFGSDDEPEAEDDATIPPPTAAPPPTRTTRRSAAASRAASATAAPLPKATRSKRTTKVLPGSLVASEDEDDDGSEAEEEVAPLPPPTSKRVSAMQSAEGMQTRRRSSRLSSVEPESASVAGKLPAKASSARGGRKKRT</sequence>
<feature type="compositionally biased region" description="Low complexity" evidence="3">
    <location>
        <begin position="622"/>
        <end position="640"/>
    </location>
</feature>
<keyword evidence="6" id="KW-1185">Reference proteome</keyword>
<evidence type="ECO:0000313" key="6">
    <source>
        <dbReference type="Proteomes" id="UP000613580"/>
    </source>
</evidence>
<feature type="compositionally biased region" description="Polar residues" evidence="3">
    <location>
        <begin position="680"/>
        <end position="690"/>
    </location>
</feature>
<feature type="region of interest" description="Disordered" evidence="3">
    <location>
        <begin position="458"/>
        <end position="483"/>
    </location>
</feature>
<feature type="compositionally biased region" description="Acidic residues" evidence="3">
    <location>
        <begin position="595"/>
        <end position="605"/>
    </location>
</feature>
<feature type="compositionally biased region" description="Acidic residues" evidence="3">
    <location>
        <begin position="657"/>
        <end position="671"/>
    </location>
</feature>
<feature type="compositionally biased region" description="Basic residues" evidence="3">
    <location>
        <begin position="574"/>
        <end position="586"/>
    </location>
</feature>
<dbReference type="GO" id="GO:0005634">
    <property type="term" value="C:nucleus"/>
    <property type="evidence" value="ECO:0007669"/>
    <property type="project" value="UniProtKB-SubCell"/>
</dbReference>
<evidence type="ECO:0000259" key="4">
    <source>
        <dbReference type="Pfam" id="PF13934"/>
    </source>
</evidence>
<evidence type="ECO:0000256" key="2">
    <source>
        <dbReference type="ARBA" id="ARBA00023242"/>
    </source>
</evidence>
<evidence type="ECO:0000313" key="5">
    <source>
        <dbReference type="EMBL" id="KAF7319040.1"/>
    </source>
</evidence>
<evidence type="ECO:0000256" key="3">
    <source>
        <dbReference type="SAM" id="MobiDB-lite"/>
    </source>
</evidence>
<keyword evidence="2" id="KW-0539">Nucleus</keyword>
<dbReference type="Proteomes" id="UP000613580">
    <property type="component" value="Unassembled WGS sequence"/>
</dbReference>
<feature type="compositionally biased region" description="Polar residues" evidence="3">
    <location>
        <begin position="458"/>
        <end position="474"/>
    </location>
</feature>
<comment type="caution">
    <text evidence="5">The sequence shown here is derived from an EMBL/GenBank/DDBJ whole genome shotgun (WGS) entry which is preliminary data.</text>
</comment>
<dbReference type="OrthoDB" id="20729at2759"/>
<evidence type="ECO:0000256" key="1">
    <source>
        <dbReference type="ARBA" id="ARBA00004123"/>
    </source>
</evidence>
<comment type="subcellular location">
    <subcellularLocation>
        <location evidence="1">Nucleus</location>
    </subcellularLocation>
</comment>
<dbReference type="AlphaFoldDB" id="A0A8H6THK3"/>
<name>A0A8H6THK3_MYCCL</name>
<dbReference type="Pfam" id="PF13934">
    <property type="entry name" value="ELYS"/>
    <property type="match status" value="1"/>
</dbReference>
<gene>
    <name evidence="5" type="ORF">HMN09_00240200</name>
</gene>
<accession>A0A8H6THK3</accession>
<feature type="compositionally biased region" description="Pro residues" evidence="3">
    <location>
        <begin position="607"/>
        <end position="617"/>
    </location>
</feature>
<reference evidence="5" key="1">
    <citation type="submission" date="2020-05" db="EMBL/GenBank/DDBJ databases">
        <title>Mycena genomes resolve the evolution of fungal bioluminescence.</title>
        <authorList>
            <person name="Tsai I.J."/>
        </authorList>
    </citation>
    <scope>NUCLEOTIDE SEQUENCE</scope>
    <source>
        <strain evidence="5">110903Hualien_Pintung</strain>
    </source>
</reference>